<evidence type="ECO:0000259" key="3">
    <source>
        <dbReference type="PROSITE" id="PS50110"/>
    </source>
</evidence>
<dbReference type="Pfam" id="PF00072">
    <property type="entry name" value="Response_reg"/>
    <property type="match status" value="1"/>
</dbReference>
<protein>
    <submittedName>
        <fullName evidence="4">Two-component system, cell cycle response regulator DivK</fullName>
    </submittedName>
</protein>
<dbReference type="SUPFAM" id="SSF52172">
    <property type="entry name" value="CheY-like"/>
    <property type="match status" value="1"/>
</dbReference>
<reference evidence="5" key="1">
    <citation type="submission" date="2017-09" db="EMBL/GenBank/DDBJ databases">
        <authorList>
            <person name="Varghese N."/>
            <person name="Submissions S."/>
        </authorList>
    </citation>
    <scope>NUCLEOTIDE SEQUENCE [LARGE SCALE GENOMIC DNA]</scope>
    <source>
        <strain evidence="5">CGMCC 1.12803</strain>
    </source>
</reference>
<dbReference type="EMBL" id="OCMT01000001">
    <property type="protein sequence ID" value="SOD12138.1"/>
    <property type="molecule type" value="Genomic_DNA"/>
</dbReference>
<feature type="domain" description="Response regulatory" evidence="3">
    <location>
        <begin position="7"/>
        <end position="121"/>
    </location>
</feature>
<dbReference type="PROSITE" id="PS50110">
    <property type="entry name" value="RESPONSE_REGULATORY"/>
    <property type="match status" value="1"/>
</dbReference>
<gene>
    <name evidence="4" type="ORF">SAMN06297358_0513</name>
</gene>
<evidence type="ECO:0000256" key="1">
    <source>
        <dbReference type="ARBA" id="ARBA00022553"/>
    </source>
</evidence>
<dbReference type="AlphaFoldDB" id="A0A285ZR94"/>
<proteinExistence type="predicted"/>
<dbReference type="Gene3D" id="3.40.50.2300">
    <property type="match status" value="1"/>
</dbReference>
<feature type="modified residue" description="4-aspartylphosphate" evidence="2">
    <location>
        <position position="56"/>
    </location>
</feature>
<dbReference type="SMART" id="SM00448">
    <property type="entry name" value="REC"/>
    <property type="match status" value="1"/>
</dbReference>
<dbReference type="GO" id="GO:0000160">
    <property type="term" value="P:phosphorelay signal transduction system"/>
    <property type="evidence" value="ECO:0007669"/>
    <property type="project" value="InterPro"/>
</dbReference>
<dbReference type="RefSeq" id="WP_097128332.1">
    <property type="nucleotide sequence ID" value="NZ_OCMT01000001.1"/>
</dbReference>
<evidence type="ECO:0000313" key="4">
    <source>
        <dbReference type="EMBL" id="SOD12138.1"/>
    </source>
</evidence>
<dbReference type="OrthoDB" id="9789181at2"/>
<organism evidence="4 5">
    <name type="scientific">Pedobacter xixiisoli</name>
    <dbReference type="NCBI Taxonomy" id="1476464"/>
    <lineage>
        <taxon>Bacteria</taxon>
        <taxon>Pseudomonadati</taxon>
        <taxon>Bacteroidota</taxon>
        <taxon>Sphingobacteriia</taxon>
        <taxon>Sphingobacteriales</taxon>
        <taxon>Sphingobacteriaceae</taxon>
        <taxon>Pedobacter</taxon>
    </lineage>
</organism>
<name>A0A285ZR94_9SPHI</name>
<sequence length="127" mass="13960">MGLAAKRVVVFDDDQDLLTIFRFLFEDAGCVVESFSNCDDVVAKVKQAAPDLILMDNWIPSVGGEVAVKLLKADPDLKRIPVIYISANNDVKEIAARAGADSFMPKPFEFDDLLSMAIELVDKSSHQ</sequence>
<dbReference type="PANTHER" id="PTHR44591">
    <property type="entry name" value="STRESS RESPONSE REGULATOR PROTEIN 1"/>
    <property type="match status" value="1"/>
</dbReference>
<keyword evidence="1 2" id="KW-0597">Phosphoprotein</keyword>
<evidence type="ECO:0000256" key="2">
    <source>
        <dbReference type="PROSITE-ProRule" id="PRU00169"/>
    </source>
</evidence>
<dbReference type="InterPro" id="IPR001789">
    <property type="entry name" value="Sig_transdc_resp-reg_receiver"/>
</dbReference>
<dbReference type="InterPro" id="IPR011006">
    <property type="entry name" value="CheY-like_superfamily"/>
</dbReference>
<dbReference type="Proteomes" id="UP000219281">
    <property type="component" value="Unassembled WGS sequence"/>
</dbReference>
<evidence type="ECO:0000313" key="5">
    <source>
        <dbReference type="Proteomes" id="UP000219281"/>
    </source>
</evidence>
<accession>A0A285ZR94</accession>
<dbReference type="InterPro" id="IPR050595">
    <property type="entry name" value="Bact_response_regulator"/>
</dbReference>
<dbReference type="CDD" id="cd00156">
    <property type="entry name" value="REC"/>
    <property type="match status" value="1"/>
</dbReference>
<dbReference type="PANTHER" id="PTHR44591:SF3">
    <property type="entry name" value="RESPONSE REGULATORY DOMAIN-CONTAINING PROTEIN"/>
    <property type="match status" value="1"/>
</dbReference>
<keyword evidence="5" id="KW-1185">Reference proteome</keyword>